<evidence type="ECO:0000313" key="2">
    <source>
        <dbReference type="Proteomes" id="UP000006190"/>
    </source>
</evidence>
<dbReference type="HOGENOM" id="CLU_175620_1_0_9"/>
<name>H3NGY3_9LACT</name>
<dbReference type="AlphaFoldDB" id="H3NGY3"/>
<organism evidence="1 2">
    <name type="scientific">Facklamia languida CCUG 37842</name>
    <dbReference type="NCBI Taxonomy" id="883113"/>
    <lineage>
        <taxon>Bacteria</taxon>
        <taxon>Bacillati</taxon>
        <taxon>Bacillota</taxon>
        <taxon>Bacilli</taxon>
        <taxon>Lactobacillales</taxon>
        <taxon>Aerococcaceae</taxon>
        <taxon>Facklamia</taxon>
    </lineage>
</organism>
<protein>
    <recommendedName>
        <fullName evidence="3">HTH cro/C1-type domain-containing protein</fullName>
    </recommendedName>
</protein>
<dbReference type="OrthoDB" id="2229394at2"/>
<gene>
    <name evidence="1" type="ORF">HMPREF9708_00122</name>
</gene>
<dbReference type="EMBL" id="AGEG01000002">
    <property type="protein sequence ID" value="EHR38038.1"/>
    <property type="molecule type" value="Genomic_DNA"/>
</dbReference>
<comment type="caution">
    <text evidence="1">The sequence shown here is derived from an EMBL/GenBank/DDBJ whole genome shotgun (WGS) entry which is preliminary data.</text>
</comment>
<accession>H3NGY3</accession>
<proteinExistence type="predicted"/>
<dbReference type="RefSeq" id="WP_006307987.1">
    <property type="nucleotide sequence ID" value="NZ_JH601133.1"/>
</dbReference>
<evidence type="ECO:0008006" key="3">
    <source>
        <dbReference type="Google" id="ProtNLM"/>
    </source>
</evidence>
<sequence length="64" mass="7452">MREIIETIKWLLDNHGATEISKNTGLSQQSIYKYMKKSNPSKIENMTLETAEKLYNYAISIQKN</sequence>
<reference evidence="1 2" key="1">
    <citation type="submission" date="2012-01" db="EMBL/GenBank/DDBJ databases">
        <title>The Genome Sequence of Facklamia languida CCUG 37842.</title>
        <authorList>
            <consortium name="The Broad Institute Genome Sequencing Platform"/>
            <person name="Earl A."/>
            <person name="Ward D."/>
            <person name="Feldgarden M."/>
            <person name="Gevers D."/>
            <person name="Huys G."/>
            <person name="Young S.K."/>
            <person name="Zeng Q."/>
            <person name="Gargeya S."/>
            <person name="Fitzgerald M."/>
            <person name="Haas B."/>
            <person name="Abouelleil A."/>
            <person name="Alvarado L."/>
            <person name="Arachchi H.M."/>
            <person name="Berlin A."/>
            <person name="Chapman S.B."/>
            <person name="Gearin G."/>
            <person name="Goldberg J."/>
            <person name="Griggs A."/>
            <person name="Gujja S."/>
            <person name="Hansen M."/>
            <person name="Heiman D."/>
            <person name="Howarth C."/>
            <person name="Larimer J."/>
            <person name="Lui A."/>
            <person name="MacDonald P.J.P."/>
            <person name="McCowen C."/>
            <person name="Montmayeur A."/>
            <person name="Murphy C."/>
            <person name="Neiman D."/>
            <person name="Pearson M."/>
            <person name="Priest M."/>
            <person name="Roberts A."/>
            <person name="Saif S."/>
            <person name="Shea T."/>
            <person name="Sisk P."/>
            <person name="Stolte C."/>
            <person name="Sykes S."/>
            <person name="Wortman J."/>
            <person name="Nusbaum C."/>
            <person name="Birren B."/>
        </authorList>
    </citation>
    <scope>NUCLEOTIDE SEQUENCE [LARGE SCALE GENOMIC DNA]</scope>
    <source>
        <strain evidence="1 2">CCUG 37842</strain>
    </source>
</reference>
<evidence type="ECO:0000313" key="1">
    <source>
        <dbReference type="EMBL" id="EHR38038.1"/>
    </source>
</evidence>
<dbReference type="Proteomes" id="UP000006190">
    <property type="component" value="Unassembled WGS sequence"/>
</dbReference>
<keyword evidence="2" id="KW-1185">Reference proteome</keyword>